<keyword evidence="5" id="KW-1185">Reference proteome</keyword>
<feature type="compositionally biased region" description="Basic and acidic residues" evidence="3">
    <location>
        <begin position="166"/>
        <end position="176"/>
    </location>
</feature>
<evidence type="ECO:0000256" key="1">
    <source>
        <dbReference type="ARBA" id="ARBA00022729"/>
    </source>
</evidence>
<dbReference type="Gene3D" id="2.130.10.130">
    <property type="entry name" value="Integrin alpha, N-terminal"/>
    <property type="match status" value="1"/>
</dbReference>
<dbReference type="Pfam" id="PF13517">
    <property type="entry name" value="FG-GAP_3"/>
    <property type="match status" value="2"/>
</dbReference>
<feature type="coiled-coil region" evidence="2">
    <location>
        <begin position="256"/>
        <end position="283"/>
    </location>
</feature>
<dbReference type="PANTHER" id="PTHR44103:SF1">
    <property type="entry name" value="PROPROTEIN CONVERTASE P"/>
    <property type="match status" value="1"/>
</dbReference>
<dbReference type="AlphaFoldDB" id="A0A2Z3H179"/>
<dbReference type="InterPro" id="IPR028994">
    <property type="entry name" value="Integrin_alpha_N"/>
</dbReference>
<name>A0A2Z3H179_9BACT</name>
<dbReference type="PANTHER" id="PTHR44103">
    <property type="entry name" value="PROPROTEIN CONVERTASE P"/>
    <property type="match status" value="1"/>
</dbReference>
<dbReference type="SUPFAM" id="SSF69318">
    <property type="entry name" value="Integrin alpha N-terminal domain"/>
    <property type="match status" value="1"/>
</dbReference>
<organism evidence="4 5">
    <name type="scientific">Gemmata obscuriglobus</name>
    <dbReference type="NCBI Taxonomy" id="114"/>
    <lineage>
        <taxon>Bacteria</taxon>
        <taxon>Pseudomonadati</taxon>
        <taxon>Planctomycetota</taxon>
        <taxon>Planctomycetia</taxon>
        <taxon>Gemmatales</taxon>
        <taxon>Gemmataceae</taxon>
        <taxon>Gemmata</taxon>
    </lineage>
</organism>
<keyword evidence="2" id="KW-0175">Coiled coil</keyword>
<dbReference type="EMBL" id="CP025958">
    <property type="protein sequence ID" value="AWM36885.1"/>
    <property type="molecule type" value="Genomic_DNA"/>
</dbReference>
<evidence type="ECO:0000313" key="4">
    <source>
        <dbReference type="EMBL" id="AWM36885.1"/>
    </source>
</evidence>
<gene>
    <name evidence="4" type="ORF">C1280_07530</name>
</gene>
<evidence type="ECO:0008006" key="6">
    <source>
        <dbReference type="Google" id="ProtNLM"/>
    </source>
</evidence>
<evidence type="ECO:0000313" key="5">
    <source>
        <dbReference type="Proteomes" id="UP000245802"/>
    </source>
</evidence>
<evidence type="ECO:0000256" key="3">
    <source>
        <dbReference type="SAM" id="MobiDB-lite"/>
    </source>
</evidence>
<accession>A0A2Z3H179</accession>
<sequence>MGFCPQLVDLDGDGKGDIISGSWPGPITWFRRTGETFAGGETLKHKDGTPVNPANGSHAFAFDWDGDGLPDLVIGTAGGEVMLAPNVGTRDRPVFDRAKPLTAGGQKLTAPSGCAAPVVADWDGDGRPDLVVGAEDGSVVWFRNAGTRREPKLAAAQTLVPPSPSPRHDDKSRRPGEWGMRARPAVVDWDGDGKLDLLVGDVCGGYEGKPQATADEAAEHKGAADRLPALRKEWAAAYKEFAALSDAPEPTDAQKRAAHRVQVARLRTKVTRLKDEITQLQDVRDRYGAGYMRHGYVWLFKRVEPAK</sequence>
<proteinExistence type="predicted"/>
<protein>
    <recommendedName>
        <fullName evidence="6">VCBS repeat-containing protein</fullName>
    </recommendedName>
</protein>
<dbReference type="OrthoDB" id="1488578at2"/>
<dbReference type="KEGG" id="gog:C1280_07530"/>
<feature type="region of interest" description="Disordered" evidence="3">
    <location>
        <begin position="151"/>
        <end position="178"/>
    </location>
</feature>
<keyword evidence="1" id="KW-0732">Signal</keyword>
<reference evidence="4 5" key="1">
    <citation type="submission" date="2018-01" db="EMBL/GenBank/DDBJ databases">
        <title>G. obscuriglobus.</title>
        <authorList>
            <person name="Franke J."/>
            <person name="Blomberg W."/>
            <person name="Selmecki A."/>
        </authorList>
    </citation>
    <scope>NUCLEOTIDE SEQUENCE [LARGE SCALE GENOMIC DNA]</scope>
    <source>
        <strain evidence="4 5">DSM 5831</strain>
    </source>
</reference>
<dbReference type="InterPro" id="IPR013517">
    <property type="entry name" value="FG-GAP"/>
</dbReference>
<dbReference type="Proteomes" id="UP000245802">
    <property type="component" value="Chromosome"/>
</dbReference>
<evidence type="ECO:0000256" key="2">
    <source>
        <dbReference type="SAM" id="Coils"/>
    </source>
</evidence>